<name>A0A812ISR3_9DINO</name>
<proteinExistence type="predicted"/>
<evidence type="ECO:0000313" key="1">
    <source>
        <dbReference type="EMBL" id="CAE7183242.1"/>
    </source>
</evidence>
<accession>A0A812ISR3</accession>
<gene>
    <name evidence="1" type="primary">VPS10</name>
    <name evidence="1" type="ORF">SNEC2469_LOCUS774</name>
</gene>
<keyword evidence="2" id="KW-1185">Reference proteome</keyword>
<reference evidence="1" key="1">
    <citation type="submission" date="2021-02" db="EMBL/GenBank/DDBJ databases">
        <authorList>
            <person name="Dougan E. K."/>
            <person name="Rhodes N."/>
            <person name="Thang M."/>
            <person name="Chan C."/>
        </authorList>
    </citation>
    <scope>NUCLEOTIDE SEQUENCE</scope>
</reference>
<dbReference type="AlphaFoldDB" id="A0A812ISR3"/>
<feature type="non-terminal residue" evidence="1">
    <location>
        <position position="1"/>
    </location>
</feature>
<dbReference type="EMBL" id="CAJNJA010005113">
    <property type="protein sequence ID" value="CAE7183242.1"/>
    <property type="molecule type" value="Genomic_DNA"/>
</dbReference>
<comment type="caution">
    <text evidence="1">The sequence shown here is derived from an EMBL/GenBank/DDBJ whole genome shotgun (WGS) entry which is preliminary data.</text>
</comment>
<dbReference type="Proteomes" id="UP000601435">
    <property type="component" value="Unassembled WGS sequence"/>
</dbReference>
<organism evidence="1 2">
    <name type="scientific">Symbiodinium necroappetens</name>
    <dbReference type="NCBI Taxonomy" id="1628268"/>
    <lineage>
        <taxon>Eukaryota</taxon>
        <taxon>Sar</taxon>
        <taxon>Alveolata</taxon>
        <taxon>Dinophyceae</taxon>
        <taxon>Suessiales</taxon>
        <taxon>Symbiodiniaceae</taxon>
        <taxon>Symbiodinium</taxon>
    </lineage>
</organism>
<protein>
    <submittedName>
        <fullName evidence="1">VPS10 protein</fullName>
    </submittedName>
</protein>
<sequence length="61" mass="6708">MQYRESLRDGAGPRAAETYAQRVVEVFTTTLARSGLPSVLESSVGNWDVLPDISGMHTEVR</sequence>
<evidence type="ECO:0000313" key="2">
    <source>
        <dbReference type="Proteomes" id="UP000601435"/>
    </source>
</evidence>